<accession>A0ABW5CIQ3</accession>
<comment type="caution">
    <text evidence="1">The sequence shown here is derived from an EMBL/GenBank/DDBJ whole genome shotgun (WGS) entry which is preliminary data.</text>
</comment>
<sequence length="159" mass="16593">MADPFNNQGSTLYVCETPQNADLTEAGFKALTYVKISNVGEMPELGVSTNATSYDTTETIVSKQDKGVSTAGTGTFACGHDPEDAGQTILRAIGHPTDKSNYALARVSADPQQTTFFYRGKIAGPVTSGGGVEDYVVDTYSIMGNQVPIQTVGGITVGG</sequence>
<evidence type="ECO:0000313" key="1">
    <source>
        <dbReference type="EMBL" id="MFD2235943.1"/>
    </source>
</evidence>
<keyword evidence="2" id="KW-1185">Reference proteome</keyword>
<reference evidence="2" key="1">
    <citation type="journal article" date="2019" name="Int. J. Syst. Evol. Microbiol.">
        <title>The Global Catalogue of Microorganisms (GCM) 10K type strain sequencing project: providing services to taxonomists for standard genome sequencing and annotation.</title>
        <authorList>
            <consortium name="The Broad Institute Genomics Platform"/>
            <consortium name="The Broad Institute Genome Sequencing Center for Infectious Disease"/>
            <person name="Wu L."/>
            <person name="Ma J."/>
        </authorList>
    </citation>
    <scope>NUCLEOTIDE SEQUENCE [LARGE SCALE GENOMIC DNA]</scope>
    <source>
        <strain evidence="2">ZS-35-S2</strain>
    </source>
</reference>
<name>A0ABW5CIQ3_9HYPH</name>
<proteinExistence type="predicted"/>
<dbReference type="EMBL" id="JBHUIJ010000002">
    <property type="protein sequence ID" value="MFD2235943.1"/>
    <property type="molecule type" value="Genomic_DNA"/>
</dbReference>
<dbReference type="Gene3D" id="4.10.410.40">
    <property type="match status" value="1"/>
</dbReference>
<organism evidence="1 2">
    <name type="scientific">Aureimonas populi</name>
    <dbReference type="NCBI Taxonomy" id="1701758"/>
    <lineage>
        <taxon>Bacteria</taxon>
        <taxon>Pseudomonadati</taxon>
        <taxon>Pseudomonadota</taxon>
        <taxon>Alphaproteobacteria</taxon>
        <taxon>Hyphomicrobiales</taxon>
        <taxon>Aurantimonadaceae</taxon>
        <taxon>Aureimonas</taxon>
    </lineage>
</organism>
<dbReference type="Proteomes" id="UP001597371">
    <property type="component" value="Unassembled WGS sequence"/>
</dbReference>
<evidence type="ECO:0008006" key="3">
    <source>
        <dbReference type="Google" id="ProtNLM"/>
    </source>
</evidence>
<dbReference type="RefSeq" id="WP_209736111.1">
    <property type="nucleotide sequence ID" value="NZ_CP072611.1"/>
</dbReference>
<evidence type="ECO:0000313" key="2">
    <source>
        <dbReference type="Proteomes" id="UP001597371"/>
    </source>
</evidence>
<protein>
    <recommendedName>
        <fullName evidence="3">Phage tail protein</fullName>
    </recommendedName>
</protein>
<gene>
    <name evidence="1" type="ORF">ACFSKQ_00505</name>
</gene>